<feature type="compositionally biased region" description="Acidic residues" evidence="1">
    <location>
        <begin position="215"/>
        <end position="226"/>
    </location>
</feature>
<feature type="compositionally biased region" description="Low complexity" evidence="1">
    <location>
        <begin position="308"/>
        <end position="323"/>
    </location>
</feature>
<dbReference type="RefSeq" id="WP_201824914.1">
    <property type="nucleotide sequence ID" value="NZ_JAERRA010000001.1"/>
</dbReference>
<proteinExistence type="predicted"/>
<keyword evidence="3" id="KW-1185">Reference proteome</keyword>
<feature type="region of interest" description="Disordered" evidence="1">
    <location>
        <begin position="308"/>
        <end position="330"/>
    </location>
</feature>
<comment type="caution">
    <text evidence="2">The sequence shown here is derived from an EMBL/GenBank/DDBJ whole genome shotgun (WGS) entry which is preliminary data.</text>
</comment>
<dbReference type="AlphaFoldDB" id="A0A9X0XEL6"/>
<evidence type="ECO:0000256" key="1">
    <source>
        <dbReference type="SAM" id="MobiDB-lite"/>
    </source>
</evidence>
<dbReference type="EMBL" id="JAERRA010000001">
    <property type="protein sequence ID" value="MBL0719561.1"/>
    <property type="molecule type" value="Genomic_DNA"/>
</dbReference>
<organism evidence="2 3">
    <name type="scientific">Aquariibacter lacus</name>
    <dbReference type="NCBI Taxonomy" id="2801332"/>
    <lineage>
        <taxon>Bacteria</taxon>
        <taxon>Pseudomonadati</taxon>
        <taxon>Pseudomonadota</taxon>
        <taxon>Betaproteobacteria</taxon>
        <taxon>Burkholderiales</taxon>
        <taxon>Sphaerotilaceae</taxon>
        <taxon>Aquariibacter</taxon>
    </lineage>
</organism>
<accession>A0A9X0XEL6</accession>
<reference evidence="2 3" key="1">
    <citation type="submission" date="2021-01" db="EMBL/GenBank/DDBJ databases">
        <title>Piscinibacter sp. Jin2 Genome sequencing and assembly.</title>
        <authorList>
            <person name="Kim I."/>
        </authorList>
    </citation>
    <scope>NUCLEOTIDE SEQUENCE [LARGE SCALE GENOMIC DNA]</scope>
    <source>
        <strain evidence="2 3">Jin2</strain>
    </source>
</reference>
<sequence length="611" mass="64740">MPEKLLTEAAWKSFAKNGDHKDAALLKALKALDQAAKDDPSGALHALDDIEEQIGALRKAGRADKALGSHLNQMEVALGKERKLQQKQLDAQSKDADGADVEDSPTLLTTKLLPLLREVRKGSVTMSALIVTAGKDAAVMLARRPIPPARSKLLKEYLGISAGTKIIPAECLLEDNAVTFLVQSQATGLAKKLKQALLNQVEQRLKVRVRGLEPGDVDEEAEDEAPEGQGQAPVSPTGSEPVDETRRLFLERLDQLSPRVAAALRDQKGDTGKLRAVIAFAREKGEAAAWTSGLKALETLEKLLEAAAQGDSAASSPTSPPETAGKDGKVGAGAAFNARLAALMPKLKEALGAGGPAATDLKLKVSEAGVTARKGLFDEAHALLDDAEALLTGSDEEPSSPTDPLALAWRERLQGTARALGEKAPPGHADAAKLQAILDHANKLAAGGDWRKALAALDQLDKILAARTAPPPGETADPQPGPRRLPVAYLKSVHAYRKAAALVKGRIQTLKQAIPQALPTQQELIDTLAEVLDQHNELLLEAVDDAMTAIQGEQGVVTQALADTIDTYLDLLSSDPLIKAADSNPFGVQIDLQDTLFSALSEVRRTMPEPN</sequence>
<gene>
    <name evidence="2" type="ORF">JI742_06625</name>
</gene>
<name>A0A9X0XEL6_9BURK</name>
<evidence type="ECO:0000313" key="2">
    <source>
        <dbReference type="EMBL" id="MBL0719561.1"/>
    </source>
</evidence>
<evidence type="ECO:0000313" key="3">
    <source>
        <dbReference type="Proteomes" id="UP000643207"/>
    </source>
</evidence>
<protein>
    <submittedName>
        <fullName evidence="2">Uncharacterized protein</fullName>
    </submittedName>
</protein>
<dbReference type="Proteomes" id="UP000643207">
    <property type="component" value="Unassembled WGS sequence"/>
</dbReference>
<feature type="region of interest" description="Disordered" evidence="1">
    <location>
        <begin position="211"/>
        <end position="241"/>
    </location>
</feature>